<keyword evidence="3" id="KW-0812">Transmembrane</keyword>
<evidence type="ECO:0000313" key="4">
    <source>
        <dbReference type="EnsemblMetazoa" id="Aqu2.1.11304_001"/>
    </source>
</evidence>
<reference evidence="4" key="1">
    <citation type="submission" date="2017-05" db="UniProtKB">
        <authorList>
            <consortium name="EnsemblMetazoa"/>
        </authorList>
    </citation>
    <scope>IDENTIFICATION</scope>
</reference>
<dbReference type="eggNOG" id="KOG2177">
    <property type="taxonomic scope" value="Eukaryota"/>
</dbReference>
<dbReference type="EnsemblMetazoa" id="Aqu2.1.11304_001">
    <property type="protein sequence ID" value="Aqu2.1.11304_001"/>
    <property type="gene ID" value="Aqu2.1.11304"/>
</dbReference>
<keyword evidence="1" id="KW-0677">Repeat</keyword>
<dbReference type="SUPFAM" id="SSF63825">
    <property type="entry name" value="YWTD domain"/>
    <property type="match status" value="1"/>
</dbReference>
<dbReference type="PANTHER" id="PTHR24104">
    <property type="entry name" value="E3 UBIQUITIN-PROTEIN LIGASE NHLRC1-RELATED"/>
    <property type="match status" value="1"/>
</dbReference>
<dbReference type="InParanoid" id="A0A1X7T9S4"/>
<feature type="repeat" description="NHL" evidence="2">
    <location>
        <begin position="97"/>
        <end position="124"/>
    </location>
</feature>
<dbReference type="AlphaFoldDB" id="A0A1X7T9S4"/>
<name>A0A1X7T9S4_AMPQE</name>
<proteinExistence type="predicted"/>
<dbReference type="InterPro" id="IPR001258">
    <property type="entry name" value="NHL_repeat"/>
</dbReference>
<dbReference type="InterPro" id="IPR050952">
    <property type="entry name" value="TRIM-NHL_E3_ligases"/>
</dbReference>
<keyword evidence="3" id="KW-0472">Membrane</keyword>
<evidence type="ECO:0000256" key="1">
    <source>
        <dbReference type="ARBA" id="ARBA00022737"/>
    </source>
</evidence>
<dbReference type="PANTHER" id="PTHR24104:SF25">
    <property type="entry name" value="PROTEIN LIN-41"/>
    <property type="match status" value="1"/>
</dbReference>
<protein>
    <recommendedName>
        <fullName evidence="5">SMP-30/Gluconolactonase/LRE-like region domain-containing protein</fullName>
    </recommendedName>
</protein>
<dbReference type="Gene3D" id="2.120.10.30">
    <property type="entry name" value="TolB, C-terminal domain"/>
    <property type="match status" value="1"/>
</dbReference>
<dbReference type="Pfam" id="PF01436">
    <property type="entry name" value="NHL"/>
    <property type="match status" value="1"/>
</dbReference>
<evidence type="ECO:0008006" key="5">
    <source>
        <dbReference type="Google" id="ProtNLM"/>
    </source>
</evidence>
<keyword evidence="3" id="KW-1133">Transmembrane helix</keyword>
<organism evidence="4">
    <name type="scientific">Amphimedon queenslandica</name>
    <name type="common">Sponge</name>
    <dbReference type="NCBI Taxonomy" id="400682"/>
    <lineage>
        <taxon>Eukaryota</taxon>
        <taxon>Metazoa</taxon>
        <taxon>Porifera</taxon>
        <taxon>Demospongiae</taxon>
        <taxon>Heteroscleromorpha</taxon>
        <taxon>Haplosclerida</taxon>
        <taxon>Niphatidae</taxon>
        <taxon>Amphimedon</taxon>
    </lineage>
</organism>
<feature type="transmembrane region" description="Helical" evidence="3">
    <location>
        <begin position="6"/>
        <end position="30"/>
    </location>
</feature>
<evidence type="ECO:0000256" key="3">
    <source>
        <dbReference type="SAM" id="Phobius"/>
    </source>
</evidence>
<dbReference type="InterPro" id="IPR011042">
    <property type="entry name" value="6-blade_b-propeller_TolB-like"/>
</dbReference>
<accession>A0A1X7T9S4</accession>
<sequence>MWGTVLLVLLFILMVKYLLVVMMGLFRYLVRMYFSATTGQYIGQLGSNGNGNGQFSSPHGIAIDDEGYIFVSVYNSGTSYLHILSPDRKQVKLISGLSSPWGVALDKDGYIYVADYGNKRITKY</sequence>
<evidence type="ECO:0000256" key="2">
    <source>
        <dbReference type="PROSITE-ProRule" id="PRU00504"/>
    </source>
</evidence>
<dbReference type="GO" id="GO:0008270">
    <property type="term" value="F:zinc ion binding"/>
    <property type="evidence" value="ECO:0007669"/>
    <property type="project" value="UniProtKB-KW"/>
</dbReference>
<dbReference type="PROSITE" id="PS51125">
    <property type="entry name" value="NHL"/>
    <property type="match status" value="1"/>
</dbReference>